<evidence type="ECO:0000313" key="11">
    <source>
        <dbReference type="Proteomes" id="UP000045706"/>
    </source>
</evidence>
<sequence>MLLDYVPGGELFSYLRKMRRFDESTAKFYTAEIVLVLEFLHEQQGRVAYRDLKPENLLLDKNGHIKLVDFGFAKRLSSEDGQPTE</sequence>
<evidence type="ECO:0000256" key="6">
    <source>
        <dbReference type="ARBA" id="ARBA00022840"/>
    </source>
</evidence>
<dbReference type="EC" id="2.7.11.11" evidence="1"/>
<comment type="catalytic activity">
    <reaction evidence="7">
        <text>L-threonyl-[protein] + ATP = O-phospho-L-threonyl-[protein] + ADP + H(+)</text>
        <dbReference type="Rhea" id="RHEA:46608"/>
        <dbReference type="Rhea" id="RHEA-COMP:11060"/>
        <dbReference type="Rhea" id="RHEA-COMP:11605"/>
        <dbReference type="ChEBI" id="CHEBI:15378"/>
        <dbReference type="ChEBI" id="CHEBI:30013"/>
        <dbReference type="ChEBI" id="CHEBI:30616"/>
        <dbReference type="ChEBI" id="CHEBI:61977"/>
        <dbReference type="ChEBI" id="CHEBI:456216"/>
        <dbReference type="EC" id="2.7.11.11"/>
    </reaction>
</comment>
<proteinExistence type="predicted"/>
<evidence type="ECO:0000256" key="4">
    <source>
        <dbReference type="ARBA" id="ARBA00022741"/>
    </source>
</evidence>
<dbReference type="InterPro" id="IPR000719">
    <property type="entry name" value="Prot_kinase_dom"/>
</dbReference>
<evidence type="ECO:0000256" key="3">
    <source>
        <dbReference type="ARBA" id="ARBA00022679"/>
    </source>
</evidence>
<keyword evidence="5" id="KW-0418">Kinase</keyword>
<dbReference type="GO" id="GO:0004691">
    <property type="term" value="F:cAMP-dependent protein kinase activity"/>
    <property type="evidence" value="ECO:0007669"/>
    <property type="project" value="UniProtKB-EC"/>
</dbReference>
<protein>
    <recommendedName>
        <fullName evidence="1">cAMP-dependent protein kinase</fullName>
        <ecNumber evidence="1">2.7.11.11</ecNumber>
    </recommendedName>
</protein>
<reference evidence="11" key="1">
    <citation type="submission" date="2015-05" db="EMBL/GenBank/DDBJ databases">
        <authorList>
            <person name="Fogelqvist Johan"/>
        </authorList>
    </citation>
    <scope>NUCLEOTIDE SEQUENCE [LARGE SCALE GENOMIC DNA]</scope>
</reference>
<dbReference type="PROSITE" id="PS50011">
    <property type="entry name" value="PROTEIN_KINASE_DOM"/>
    <property type="match status" value="1"/>
</dbReference>
<evidence type="ECO:0000259" key="9">
    <source>
        <dbReference type="PROSITE" id="PS50011"/>
    </source>
</evidence>
<keyword evidence="6" id="KW-0067">ATP-binding</keyword>
<gene>
    <name evidence="10" type="ORF">BN1723_020376</name>
</gene>
<name>A0A0G4NN86_VERLO</name>
<keyword evidence="4" id="KW-0547">Nucleotide-binding</keyword>
<keyword evidence="2" id="KW-0723">Serine/threonine-protein kinase</keyword>
<feature type="non-terminal residue" evidence="10">
    <location>
        <position position="85"/>
    </location>
</feature>
<dbReference type="GO" id="GO:0005524">
    <property type="term" value="F:ATP binding"/>
    <property type="evidence" value="ECO:0007669"/>
    <property type="project" value="UniProtKB-KW"/>
</dbReference>
<dbReference type="InterPro" id="IPR008271">
    <property type="entry name" value="Ser/Thr_kinase_AS"/>
</dbReference>
<dbReference type="PANTHER" id="PTHR24353:SF37">
    <property type="entry name" value="CAMP-DEPENDENT PROTEIN KINASE CATALYTIC SUBUNIT PRKX"/>
    <property type="match status" value="1"/>
</dbReference>
<accession>A0A0G4NN86</accession>
<dbReference type="PROSITE" id="PS00108">
    <property type="entry name" value="PROTEIN_KINASE_ST"/>
    <property type="match status" value="1"/>
</dbReference>
<evidence type="ECO:0000256" key="7">
    <source>
        <dbReference type="ARBA" id="ARBA00047292"/>
    </source>
</evidence>
<dbReference type="SUPFAM" id="SSF56112">
    <property type="entry name" value="Protein kinase-like (PK-like)"/>
    <property type="match status" value="1"/>
</dbReference>
<evidence type="ECO:0000256" key="2">
    <source>
        <dbReference type="ARBA" id="ARBA00022527"/>
    </source>
</evidence>
<dbReference type="Gene3D" id="1.10.510.10">
    <property type="entry name" value="Transferase(Phosphotransferase) domain 1"/>
    <property type="match status" value="1"/>
</dbReference>
<dbReference type="EMBL" id="CVQI01036947">
    <property type="protein sequence ID" value="CRK47796.1"/>
    <property type="molecule type" value="Genomic_DNA"/>
</dbReference>
<organism evidence="10 11">
    <name type="scientific">Verticillium longisporum</name>
    <name type="common">Verticillium dahliae var. longisporum</name>
    <dbReference type="NCBI Taxonomy" id="100787"/>
    <lineage>
        <taxon>Eukaryota</taxon>
        <taxon>Fungi</taxon>
        <taxon>Dikarya</taxon>
        <taxon>Ascomycota</taxon>
        <taxon>Pezizomycotina</taxon>
        <taxon>Sordariomycetes</taxon>
        <taxon>Hypocreomycetidae</taxon>
        <taxon>Glomerellales</taxon>
        <taxon>Plectosphaerellaceae</taxon>
        <taxon>Verticillium</taxon>
    </lineage>
</organism>
<keyword evidence="3" id="KW-0808">Transferase</keyword>
<feature type="domain" description="Protein kinase" evidence="9">
    <location>
        <begin position="1"/>
        <end position="85"/>
    </location>
</feature>
<evidence type="ECO:0000256" key="5">
    <source>
        <dbReference type="ARBA" id="ARBA00022777"/>
    </source>
</evidence>
<dbReference type="GO" id="GO:0005952">
    <property type="term" value="C:cAMP-dependent protein kinase complex"/>
    <property type="evidence" value="ECO:0007669"/>
    <property type="project" value="TreeGrafter"/>
</dbReference>
<evidence type="ECO:0000313" key="10">
    <source>
        <dbReference type="EMBL" id="CRK47796.1"/>
    </source>
</evidence>
<dbReference type="InterPro" id="IPR011009">
    <property type="entry name" value="Kinase-like_dom_sf"/>
</dbReference>
<dbReference type="Proteomes" id="UP000045706">
    <property type="component" value="Unassembled WGS sequence"/>
</dbReference>
<comment type="catalytic activity">
    <reaction evidence="8">
        <text>L-seryl-[protein] + ATP = O-phospho-L-seryl-[protein] + ADP + H(+)</text>
        <dbReference type="Rhea" id="RHEA:17989"/>
        <dbReference type="Rhea" id="RHEA-COMP:9863"/>
        <dbReference type="Rhea" id="RHEA-COMP:11604"/>
        <dbReference type="ChEBI" id="CHEBI:15378"/>
        <dbReference type="ChEBI" id="CHEBI:29999"/>
        <dbReference type="ChEBI" id="CHEBI:30616"/>
        <dbReference type="ChEBI" id="CHEBI:83421"/>
        <dbReference type="ChEBI" id="CHEBI:456216"/>
        <dbReference type="EC" id="2.7.11.11"/>
    </reaction>
</comment>
<evidence type="ECO:0000256" key="8">
    <source>
        <dbReference type="ARBA" id="ARBA00047454"/>
    </source>
</evidence>
<dbReference type="AlphaFoldDB" id="A0A0G4NN86"/>
<dbReference type="GO" id="GO:0005829">
    <property type="term" value="C:cytosol"/>
    <property type="evidence" value="ECO:0007669"/>
    <property type="project" value="TreeGrafter"/>
</dbReference>
<dbReference type="PANTHER" id="PTHR24353">
    <property type="entry name" value="CYCLIC NUCLEOTIDE-DEPENDENT PROTEIN KINASE"/>
    <property type="match status" value="1"/>
</dbReference>
<dbReference type="Pfam" id="PF00069">
    <property type="entry name" value="Pkinase"/>
    <property type="match status" value="1"/>
</dbReference>
<evidence type="ECO:0000256" key="1">
    <source>
        <dbReference type="ARBA" id="ARBA00012444"/>
    </source>
</evidence>